<evidence type="ECO:0000256" key="2">
    <source>
        <dbReference type="ARBA" id="ARBA00022670"/>
    </source>
</evidence>
<feature type="signal peptide" evidence="10">
    <location>
        <begin position="1"/>
        <end position="25"/>
    </location>
</feature>
<dbReference type="Pfam" id="PF01839">
    <property type="entry name" value="FG-GAP"/>
    <property type="match status" value="1"/>
</dbReference>
<dbReference type="Pfam" id="PF14312">
    <property type="entry name" value="FG-GAP_2"/>
    <property type="match status" value="1"/>
</dbReference>
<evidence type="ECO:0000259" key="11">
    <source>
        <dbReference type="Pfam" id="PF00082"/>
    </source>
</evidence>
<dbReference type="PROSITE" id="PS00136">
    <property type="entry name" value="SUBTILASE_ASP"/>
    <property type="match status" value="1"/>
</dbReference>
<evidence type="ECO:0000256" key="7">
    <source>
        <dbReference type="ARBA" id="ARBA00023180"/>
    </source>
</evidence>
<evidence type="ECO:0000256" key="3">
    <source>
        <dbReference type="ARBA" id="ARBA00022729"/>
    </source>
</evidence>
<evidence type="ECO:0000256" key="4">
    <source>
        <dbReference type="ARBA" id="ARBA00022737"/>
    </source>
</evidence>
<feature type="active site" description="Charge relay system" evidence="8">
    <location>
        <position position="145"/>
    </location>
</feature>
<comment type="similarity">
    <text evidence="1 8 9">Belongs to the peptidase S8 family.</text>
</comment>
<gene>
    <name evidence="12" type="ORF">ACF05T_22335</name>
</gene>
<feature type="chain" id="PRO_5045852305" evidence="10">
    <location>
        <begin position="26"/>
        <end position="917"/>
    </location>
</feature>
<keyword evidence="3 10" id="KW-0732">Signal</keyword>
<organism evidence="12 13">
    <name type="scientific">Streptomyces lateritius</name>
    <dbReference type="NCBI Taxonomy" id="67313"/>
    <lineage>
        <taxon>Bacteria</taxon>
        <taxon>Bacillati</taxon>
        <taxon>Actinomycetota</taxon>
        <taxon>Actinomycetes</taxon>
        <taxon>Kitasatosporales</taxon>
        <taxon>Streptomycetaceae</taxon>
        <taxon>Streptomyces</taxon>
    </lineage>
</organism>
<dbReference type="InterPro" id="IPR013519">
    <property type="entry name" value="Int_alpha_beta-p"/>
</dbReference>
<dbReference type="PROSITE" id="PS51470">
    <property type="entry name" value="FG_GAP"/>
    <property type="match status" value="1"/>
</dbReference>
<proteinExistence type="inferred from homology"/>
<dbReference type="Proteomes" id="UP001603013">
    <property type="component" value="Unassembled WGS sequence"/>
</dbReference>
<dbReference type="SUPFAM" id="SSF69318">
    <property type="entry name" value="Integrin alpha N-terminal domain"/>
    <property type="match status" value="1"/>
</dbReference>
<dbReference type="InterPro" id="IPR022398">
    <property type="entry name" value="Peptidase_S8_His-AS"/>
</dbReference>
<feature type="active site" description="Charge relay system" evidence="8">
    <location>
        <position position="206"/>
    </location>
</feature>
<keyword evidence="5 8" id="KW-0378">Hydrolase</keyword>
<name>A0ABW6YG47_9ACTN</name>
<accession>A0ABW6YG47</accession>
<protein>
    <submittedName>
        <fullName evidence="12">S8 family serine peptidase</fullName>
    </submittedName>
</protein>
<dbReference type="PROSITE" id="PS00138">
    <property type="entry name" value="SUBTILASE_SER"/>
    <property type="match status" value="1"/>
</dbReference>
<keyword evidence="13" id="KW-1185">Reference proteome</keyword>
<dbReference type="PROSITE" id="PS00137">
    <property type="entry name" value="SUBTILASE_HIS"/>
    <property type="match status" value="1"/>
</dbReference>
<dbReference type="InterPro" id="IPR050131">
    <property type="entry name" value="Peptidase_S8_subtilisin-like"/>
</dbReference>
<dbReference type="PROSITE" id="PS51892">
    <property type="entry name" value="SUBTILASE"/>
    <property type="match status" value="1"/>
</dbReference>
<evidence type="ECO:0000256" key="10">
    <source>
        <dbReference type="SAM" id="SignalP"/>
    </source>
</evidence>
<dbReference type="Gene3D" id="3.40.50.200">
    <property type="entry name" value="Peptidase S8/S53 domain"/>
    <property type="match status" value="1"/>
</dbReference>
<dbReference type="Gene3D" id="2.130.10.130">
    <property type="entry name" value="Integrin alpha, N-terminal"/>
    <property type="match status" value="1"/>
</dbReference>
<dbReference type="InterPro" id="IPR015500">
    <property type="entry name" value="Peptidase_S8_subtilisin-rel"/>
</dbReference>
<evidence type="ECO:0000313" key="12">
    <source>
        <dbReference type="EMBL" id="MFF8278825.1"/>
    </source>
</evidence>
<dbReference type="InterPro" id="IPR023827">
    <property type="entry name" value="Peptidase_S8_Asp-AS"/>
</dbReference>
<reference evidence="12 13" key="1">
    <citation type="submission" date="2024-10" db="EMBL/GenBank/DDBJ databases">
        <title>The Natural Products Discovery Center: Release of the First 8490 Sequenced Strains for Exploring Actinobacteria Biosynthetic Diversity.</title>
        <authorList>
            <person name="Kalkreuter E."/>
            <person name="Kautsar S.A."/>
            <person name="Yang D."/>
            <person name="Bader C.D."/>
            <person name="Teijaro C.N."/>
            <person name="Fluegel L."/>
            <person name="Davis C.M."/>
            <person name="Simpson J.R."/>
            <person name="Lauterbach L."/>
            <person name="Steele A.D."/>
            <person name="Gui C."/>
            <person name="Meng S."/>
            <person name="Li G."/>
            <person name="Viehrig K."/>
            <person name="Ye F."/>
            <person name="Su P."/>
            <person name="Kiefer A.F."/>
            <person name="Nichols A."/>
            <person name="Cepeda A.J."/>
            <person name="Yan W."/>
            <person name="Fan B."/>
            <person name="Jiang Y."/>
            <person name="Adhikari A."/>
            <person name="Zheng C.-J."/>
            <person name="Schuster L."/>
            <person name="Cowan T.M."/>
            <person name="Smanski M.J."/>
            <person name="Chevrette M.G."/>
            <person name="De Carvalho L.P.S."/>
            <person name="Shen B."/>
        </authorList>
    </citation>
    <scope>NUCLEOTIDE SEQUENCE [LARGE SCALE GENOMIC DNA]</scope>
    <source>
        <strain evidence="12 13">NPDC015755</strain>
    </source>
</reference>
<dbReference type="InterPro" id="IPR023828">
    <property type="entry name" value="Peptidase_S8_Ser-AS"/>
</dbReference>
<dbReference type="InterPro" id="IPR036852">
    <property type="entry name" value="Peptidase_S8/S53_dom_sf"/>
</dbReference>
<dbReference type="InterPro" id="IPR000209">
    <property type="entry name" value="Peptidase_S8/S53_dom"/>
</dbReference>
<dbReference type="RefSeq" id="WP_391935908.1">
    <property type="nucleotide sequence ID" value="NZ_JBIBSM010000012.1"/>
</dbReference>
<evidence type="ECO:0000256" key="1">
    <source>
        <dbReference type="ARBA" id="ARBA00011073"/>
    </source>
</evidence>
<keyword evidence="2 8" id="KW-0645">Protease</keyword>
<dbReference type="SUPFAM" id="SSF52743">
    <property type="entry name" value="Subtilisin-like"/>
    <property type="match status" value="1"/>
</dbReference>
<keyword evidence="7" id="KW-0325">Glycoprotein</keyword>
<feature type="domain" description="Peptidase S8/S53" evidence="11">
    <location>
        <begin position="136"/>
        <end position="417"/>
    </location>
</feature>
<evidence type="ECO:0000256" key="9">
    <source>
        <dbReference type="RuleBase" id="RU003355"/>
    </source>
</evidence>
<evidence type="ECO:0000256" key="6">
    <source>
        <dbReference type="ARBA" id="ARBA00022825"/>
    </source>
</evidence>
<dbReference type="InterPro" id="IPR013517">
    <property type="entry name" value="FG-GAP"/>
</dbReference>
<dbReference type="PANTHER" id="PTHR43806:SF11">
    <property type="entry name" value="CEREVISIN-RELATED"/>
    <property type="match status" value="1"/>
</dbReference>
<evidence type="ECO:0000256" key="5">
    <source>
        <dbReference type="ARBA" id="ARBA00022801"/>
    </source>
</evidence>
<evidence type="ECO:0000256" key="8">
    <source>
        <dbReference type="PROSITE-ProRule" id="PRU01240"/>
    </source>
</evidence>
<dbReference type="Pfam" id="PF00082">
    <property type="entry name" value="Peptidase_S8"/>
    <property type="match status" value="1"/>
</dbReference>
<keyword evidence="4" id="KW-0677">Repeat</keyword>
<evidence type="ECO:0000313" key="13">
    <source>
        <dbReference type="Proteomes" id="UP001603013"/>
    </source>
</evidence>
<dbReference type="EMBL" id="JBIBSM010000012">
    <property type="protein sequence ID" value="MFF8278825.1"/>
    <property type="molecule type" value="Genomic_DNA"/>
</dbReference>
<dbReference type="InterPro" id="IPR028994">
    <property type="entry name" value="Integrin_alpha_N"/>
</dbReference>
<comment type="caution">
    <text evidence="12">The sequence shown here is derived from an EMBL/GenBank/DDBJ whole genome shotgun (WGS) entry which is preliminary data.</text>
</comment>
<dbReference type="PRINTS" id="PR00723">
    <property type="entry name" value="SUBTILISIN"/>
</dbReference>
<dbReference type="SMART" id="SM00191">
    <property type="entry name" value="Int_alpha"/>
    <property type="match status" value="3"/>
</dbReference>
<sequence length="917" mass="90229">MKRPIWSTVITAVVAVSLGAIPAHAAPVSPEKATPAAADPVDPALEAQVSDGGTVRVNVVTRNRADLPAAARAGKALQTFSTLPVTTLRVDKAGLDKLAGQPGVVSVTEDVAVPPTLDSSVPVIGADKTAAAGNTGAGSAVAILDTGVAVRHPFLRDRISAEACFSTNDAAAGVASLCPNGTEHQEGAGAADVETGACATTRICSHGTHVAGIAAGNGQGVTGAPKAGVAPGADIVAIQVFSRFSSETNCGVGKAPCVKSYSSDQLAGLEKVLQLRQSGVPVVSANMSLGGGQYTAACDTDVRKAVIDSLRTAGVATVIAAGNDAFSNAVGAPGCISSAITVGSTTKDDQLSSFTNRGPLLDVFAPGSSIVSSIPGNAYASYSGTSMATPHVAGAFAVLKQAYPRASVAELEKVLETGGKSISYTGATTPRVQLDLAPRITDFNGDGVEDTVVGDPRATVGGDANAGVVRVIHGGGKGTAEINQDLAAVSEGAEPGDMFGENLAVFDHDRDGYTDLVVGVPAEDVGTQTDAGSAQVFYGAAGGLSTGKAPLDLVQGTGAGSILASAPEAGDRFGHAVAAGHTTGGEPYLVIGVSGEDLGTVSDAGSAHYLRGSLNVAIHQDKTGMSGTAEAGDRFGSSVAASANHIVVGSPGEAIGTLANAGGVQILKHDLSADGIPAPVLGISQDDDFVSGASEAGDQFGASVAAVAYRPSATAAATDTVFAVGSPGEALAVGTANVTQAGAVQSFRVTGAGAVTQAANFNAEVENVQGAAEAGDKFGQKVVLANLAQRAPGAATTLVLAVGIPGEDVGTTAEAGSVQTFYPFGLPGDTDYWIEAGNASGLGGTPTAGHAIGNHLGATATRLYAGVPGGAPYGAAYDLPWSNATGGRTGTAGSVTTHQPGQNGLPAAGGGFGWSIG</sequence>
<keyword evidence="6 8" id="KW-0720">Serine protease</keyword>
<feature type="active site" description="Charge relay system" evidence="8">
    <location>
        <position position="386"/>
    </location>
</feature>
<dbReference type="PANTHER" id="PTHR43806">
    <property type="entry name" value="PEPTIDASE S8"/>
    <property type="match status" value="1"/>
</dbReference>